<feature type="region of interest" description="Disordered" evidence="1">
    <location>
        <begin position="1"/>
        <end position="23"/>
    </location>
</feature>
<accession>A0A9N8RIP1</accession>
<dbReference type="PANTHER" id="PTHR37535:SF2">
    <property type="entry name" value="FINGER DOMAIN PROTEIN, PUTATIVE (AFU_ORTHOLOGUE AFUA_6G09300)-RELATED"/>
    <property type="match status" value="1"/>
</dbReference>
<feature type="transmembrane region" description="Helical" evidence="2">
    <location>
        <begin position="181"/>
        <end position="203"/>
    </location>
</feature>
<dbReference type="InterPro" id="IPR021842">
    <property type="entry name" value="DUF3435"/>
</dbReference>
<keyword evidence="2" id="KW-0472">Membrane</keyword>
<protein>
    <submittedName>
        <fullName evidence="3">Uncharacterized protein</fullName>
    </submittedName>
</protein>
<evidence type="ECO:0000256" key="2">
    <source>
        <dbReference type="SAM" id="Phobius"/>
    </source>
</evidence>
<organism evidence="3 4">
    <name type="scientific">Gibberella zeae</name>
    <name type="common">Wheat head blight fungus</name>
    <name type="synonym">Fusarium graminearum</name>
    <dbReference type="NCBI Taxonomy" id="5518"/>
    <lineage>
        <taxon>Eukaryota</taxon>
        <taxon>Fungi</taxon>
        <taxon>Dikarya</taxon>
        <taxon>Ascomycota</taxon>
        <taxon>Pezizomycotina</taxon>
        <taxon>Sordariomycetes</taxon>
        <taxon>Hypocreomycetidae</taxon>
        <taxon>Hypocreales</taxon>
        <taxon>Nectriaceae</taxon>
        <taxon>Fusarium</taxon>
    </lineage>
</organism>
<gene>
    <name evidence="3" type="ORF">MDCFG202_LOCUS389420</name>
</gene>
<name>A0A9N8RIP1_GIBZA</name>
<proteinExistence type="predicted"/>
<sequence>MTQRSLRSTSLAESDGSVSSYEDASVFDSDSGHISDIDTNLSDASDIDLELDDALGLLGGSDLPLEFFLRIYCKYIKQDPKHCMQDITLTKERRLPGIRSSYTFKQYWKEFRLIYKRETKKKINPVLNRRMYRVLRKLIVDYGLIGERRENRCMTIEDLERQVEITISTTRQRFHLSEYRIYALLFLLLIALSGSRPRALLFLRFSDLKLSLARDPQGGPHYILIRFRLRFMKTFLREKETNVLTLPETIFNSSLLLSLYTLLLGLLFHYRAFDAPTLTSPEHLSKLDIHPDEHELPLPLKQSMNDIFVFRRATKIGMNAYTKKLSELAGFGVVVILYTLRYNAGNEFDQCSNISDGLRNLMLQHANSRTFEKHYLGRVVPVDTMAVVSYKVQQKALMRQACSIGYLASKRRPTYLTAEQSASINDDLKIQDLLRQRDLLLYKGNKSDKVRTRLRKITKDIQSEKARLRRKRKEQVRKAWTREQARLTQSIPNIVAVTMRSSALCLTVLSKNHPCLL</sequence>
<evidence type="ECO:0000313" key="4">
    <source>
        <dbReference type="Proteomes" id="UP000746612"/>
    </source>
</evidence>
<dbReference type="AlphaFoldDB" id="A0A9N8RIP1"/>
<dbReference type="PANTHER" id="PTHR37535">
    <property type="entry name" value="FLUG DOMAIN PROTEIN"/>
    <property type="match status" value="1"/>
</dbReference>
<keyword evidence="2" id="KW-0812">Transmembrane</keyword>
<feature type="compositionally biased region" description="Polar residues" evidence="1">
    <location>
        <begin position="1"/>
        <end position="22"/>
    </location>
</feature>
<reference evidence="3" key="1">
    <citation type="submission" date="2021-03" db="EMBL/GenBank/DDBJ databases">
        <authorList>
            <person name="Alouane T."/>
            <person name="Langin T."/>
            <person name="Bonhomme L."/>
        </authorList>
    </citation>
    <scope>NUCLEOTIDE SEQUENCE</scope>
    <source>
        <strain evidence="3">MDC_Fg202</strain>
    </source>
</reference>
<dbReference type="Pfam" id="PF11917">
    <property type="entry name" value="DUF3435"/>
    <property type="match status" value="1"/>
</dbReference>
<evidence type="ECO:0000313" key="3">
    <source>
        <dbReference type="EMBL" id="CAG1994448.1"/>
    </source>
</evidence>
<keyword evidence="2" id="KW-1133">Transmembrane helix</keyword>
<dbReference type="Proteomes" id="UP000746612">
    <property type="component" value="Unassembled WGS sequence"/>
</dbReference>
<comment type="caution">
    <text evidence="3">The sequence shown here is derived from an EMBL/GenBank/DDBJ whole genome shotgun (WGS) entry which is preliminary data.</text>
</comment>
<dbReference type="EMBL" id="CAJPIJ010000157">
    <property type="protein sequence ID" value="CAG1994448.1"/>
    <property type="molecule type" value="Genomic_DNA"/>
</dbReference>
<evidence type="ECO:0000256" key="1">
    <source>
        <dbReference type="SAM" id="MobiDB-lite"/>
    </source>
</evidence>